<evidence type="ECO:0000256" key="3">
    <source>
        <dbReference type="ARBA" id="ARBA00022692"/>
    </source>
</evidence>
<comment type="subcellular location">
    <subcellularLocation>
        <location evidence="1">Membrane</location>
        <topology evidence="1">Multi-pass membrane protein</topology>
    </subcellularLocation>
</comment>
<feature type="transmembrane region" description="Helical" evidence="10">
    <location>
        <begin position="681"/>
        <end position="701"/>
    </location>
</feature>
<dbReference type="PANTHER" id="PTHR13890:SF0">
    <property type="entry name" value="MAGNESIUM TRANSPORTER MRS2 HOMOLOG, MITOCHONDRIAL"/>
    <property type="match status" value="1"/>
</dbReference>
<dbReference type="AlphaFoldDB" id="B8BUQ2"/>
<keyword evidence="5" id="KW-0809">Transit peptide</keyword>
<keyword evidence="7" id="KW-0406">Ion transport</keyword>
<dbReference type="Proteomes" id="UP000001449">
    <property type="component" value="Chromosome 2"/>
</dbReference>
<feature type="compositionally biased region" description="Basic and acidic residues" evidence="9">
    <location>
        <begin position="129"/>
        <end position="143"/>
    </location>
</feature>
<dbReference type="KEGG" id="tps:THAPSDRAFT_21332"/>
<evidence type="ECO:0000256" key="6">
    <source>
        <dbReference type="ARBA" id="ARBA00022989"/>
    </source>
</evidence>
<name>B8BUQ2_THAPS</name>
<dbReference type="RefSeq" id="XP_002287882.1">
    <property type="nucleotide sequence ID" value="XM_002287846.1"/>
</dbReference>
<dbReference type="eggNOG" id="KOG2662">
    <property type="taxonomic scope" value="Eukaryota"/>
</dbReference>
<keyword evidence="2" id="KW-0813">Transport</keyword>
<dbReference type="GO" id="GO:0015693">
    <property type="term" value="P:magnesium ion transport"/>
    <property type="evidence" value="ECO:0000318"/>
    <property type="project" value="GO_Central"/>
</dbReference>
<dbReference type="FunFam" id="1.20.58.340:FF:000025">
    <property type="entry name" value="CorA Metal Ion Transporter (MIT) Family"/>
    <property type="match status" value="1"/>
</dbReference>
<dbReference type="GO" id="GO:0015095">
    <property type="term" value="F:magnesium ion transmembrane transporter activity"/>
    <property type="evidence" value="ECO:0000318"/>
    <property type="project" value="GO_Central"/>
</dbReference>
<feature type="compositionally biased region" description="Low complexity" evidence="9">
    <location>
        <begin position="236"/>
        <end position="261"/>
    </location>
</feature>
<keyword evidence="8 10" id="KW-0472">Membrane</keyword>
<dbReference type="Gene3D" id="1.20.58.340">
    <property type="entry name" value="Magnesium transport protein CorA, transmembrane region"/>
    <property type="match status" value="1"/>
</dbReference>
<feature type="region of interest" description="Disordered" evidence="9">
    <location>
        <begin position="429"/>
        <end position="458"/>
    </location>
</feature>
<dbReference type="Pfam" id="PF22099">
    <property type="entry name" value="MRS2-like"/>
    <property type="match status" value="1"/>
</dbReference>
<keyword evidence="4" id="KW-0460">Magnesium</keyword>
<dbReference type="InterPro" id="IPR039204">
    <property type="entry name" value="MRS2-like"/>
</dbReference>
<protein>
    <recommendedName>
        <fullName evidence="13">Magnesium transporter</fullName>
    </recommendedName>
</protein>
<evidence type="ECO:0000313" key="11">
    <source>
        <dbReference type="EMBL" id="EED95325.1"/>
    </source>
</evidence>
<dbReference type="InParanoid" id="B8BUQ2"/>
<feature type="compositionally biased region" description="Polar residues" evidence="9">
    <location>
        <begin position="267"/>
        <end position="279"/>
    </location>
</feature>
<feature type="compositionally biased region" description="Polar residues" evidence="9">
    <location>
        <begin position="192"/>
        <end position="218"/>
    </location>
</feature>
<dbReference type="PaxDb" id="35128-Thaps21332"/>
<dbReference type="EMBL" id="CM000639">
    <property type="protein sequence ID" value="EED95325.1"/>
    <property type="molecule type" value="Genomic_DNA"/>
</dbReference>
<feature type="region of interest" description="Disordered" evidence="9">
    <location>
        <begin position="384"/>
        <end position="411"/>
    </location>
</feature>
<organism evidence="11 12">
    <name type="scientific">Thalassiosira pseudonana</name>
    <name type="common">Marine diatom</name>
    <name type="synonym">Cyclotella nana</name>
    <dbReference type="NCBI Taxonomy" id="35128"/>
    <lineage>
        <taxon>Eukaryota</taxon>
        <taxon>Sar</taxon>
        <taxon>Stramenopiles</taxon>
        <taxon>Ochrophyta</taxon>
        <taxon>Bacillariophyta</taxon>
        <taxon>Coscinodiscophyceae</taxon>
        <taxon>Thalassiosirophycidae</taxon>
        <taxon>Thalassiosirales</taxon>
        <taxon>Thalassiosiraceae</taxon>
        <taxon>Thalassiosira</taxon>
    </lineage>
</organism>
<evidence type="ECO:0000256" key="9">
    <source>
        <dbReference type="SAM" id="MobiDB-lite"/>
    </source>
</evidence>
<reference evidence="11 12" key="1">
    <citation type="journal article" date="2004" name="Science">
        <title>The genome of the diatom Thalassiosira pseudonana: ecology, evolution, and metabolism.</title>
        <authorList>
            <person name="Armbrust E.V."/>
            <person name="Berges J.A."/>
            <person name="Bowler C."/>
            <person name="Green B.R."/>
            <person name="Martinez D."/>
            <person name="Putnam N.H."/>
            <person name="Zhou S."/>
            <person name="Allen A.E."/>
            <person name="Apt K.E."/>
            <person name="Bechner M."/>
            <person name="Brzezinski M.A."/>
            <person name="Chaal B.K."/>
            <person name="Chiovitti A."/>
            <person name="Davis A.K."/>
            <person name="Demarest M.S."/>
            <person name="Detter J.C."/>
            <person name="Glavina T."/>
            <person name="Goodstein D."/>
            <person name="Hadi M.Z."/>
            <person name="Hellsten U."/>
            <person name="Hildebrand M."/>
            <person name="Jenkins B.D."/>
            <person name="Jurka J."/>
            <person name="Kapitonov V.V."/>
            <person name="Kroger N."/>
            <person name="Lau W.W."/>
            <person name="Lane T.W."/>
            <person name="Larimer F.W."/>
            <person name="Lippmeier J.C."/>
            <person name="Lucas S."/>
            <person name="Medina M."/>
            <person name="Montsant A."/>
            <person name="Obornik M."/>
            <person name="Parker M.S."/>
            <person name="Palenik B."/>
            <person name="Pazour G.J."/>
            <person name="Richardson P.M."/>
            <person name="Rynearson T.A."/>
            <person name="Saito M.A."/>
            <person name="Schwartz D.C."/>
            <person name="Thamatrakoln K."/>
            <person name="Valentin K."/>
            <person name="Vardi A."/>
            <person name="Wilkerson F.P."/>
            <person name="Rokhsar D.S."/>
        </authorList>
    </citation>
    <scope>NUCLEOTIDE SEQUENCE [LARGE SCALE GENOMIC DNA]</scope>
    <source>
        <strain evidence="11 12">CCMP1335</strain>
    </source>
</reference>
<dbReference type="CDD" id="cd12823">
    <property type="entry name" value="Mrs2_Mfm1p-like"/>
    <property type="match status" value="1"/>
</dbReference>
<evidence type="ECO:0000256" key="7">
    <source>
        <dbReference type="ARBA" id="ARBA00023065"/>
    </source>
</evidence>
<evidence type="ECO:0000256" key="8">
    <source>
        <dbReference type="ARBA" id="ARBA00023136"/>
    </source>
</evidence>
<keyword evidence="3 10" id="KW-0812">Transmembrane</keyword>
<dbReference type="GO" id="GO:0016020">
    <property type="term" value="C:membrane"/>
    <property type="evidence" value="ECO:0007669"/>
    <property type="project" value="UniProtKB-SubCell"/>
</dbReference>
<feature type="compositionally biased region" description="Basic and acidic residues" evidence="9">
    <location>
        <begin position="432"/>
        <end position="458"/>
    </location>
</feature>
<keyword evidence="12" id="KW-1185">Reference proteome</keyword>
<dbReference type="PANTHER" id="PTHR13890">
    <property type="entry name" value="RNA SPLICING PROTEIN MRS2, MITOCHONDRIAL"/>
    <property type="match status" value="1"/>
</dbReference>
<reference evidence="11 12" key="2">
    <citation type="journal article" date="2008" name="Nature">
        <title>The Phaeodactylum genome reveals the evolutionary history of diatom genomes.</title>
        <authorList>
            <person name="Bowler C."/>
            <person name="Allen A.E."/>
            <person name="Badger J.H."/>
            <person name="Grimwood J."/>
            <person name="Jabbari K."/>
            <person name="Kuo A."/>
            <person name="Maheswari U."/>
            <person name="Martens C."/>
            <person name="Maumus F."/>
            <person name="Otillar R.P."/>
            <person name="Rayko E."/>
            <person name="Salamov A."/>
            <person name="Vandepoele K."/>
            <person name="Beszteri B."/>
            <person name="Gruber A."/>
            <person name="Heijde M."/>
            <person name="Katinka M."/>
            <person name="Mock T."/>
            <person name="Valentin K."/>
            <person name="Verret F."/>
            <person name="Berges J.A."/>
            <person name="Brownlee C."/>
            <person name="Cadoret J.P."/>
            <person name="Chiovitti A."/>
            <person name="Choi C.J."/>
            <person name="Coesel S."/>
            <person name="De Martino A."/>
            <person name="Detter J.C."/>
            <person name="Durkin C."/>
            <person name="Falciatore A."/>
            <person name="Fournet J."/>
            <person name="Haruta M."/>
            <person name="Huysman M.J."/>
            <person name="Jenkins B.D."/>
            <person name="Jiroutova K."/>
            <person name="Jorgensen R.E."/>
            <person name="Joubert Y."/>
            <person name="Kaplan A."/>
            <person name="Kroger N."/>
            <person name="Kroth P.G."/>
            <person name="La Roche J."/>
            <person name="Lindquist E."/>
            <person name="Lommer M."/>
            <person name="Martin-Jezequel V."/>
            <person name="Lopez P.J."/>
            <person name="Lucas S."/>
            <person name="Mangogna M."/>
            <person name="McGinnis K."/>
            <person name="Medlin L.K."/>
            <person name="Montsant A."/>
            <person name="Oudot-Le Secq M.P."/>
            <person name="Napoli C."/>
            <person name="Obornik M."/>
            <person name="Parker M.S."/>
            <person name="Petit J.L."/>
            <person name="Porcel B.M."/>
            <person name="Poulsen N."/>
            <person name="Robison M."/>
            <person name="Rychlewski L."/>
            <person name="Rynearson T.A."/>
            <person name="Schmutz J."/>
            <person name="Shapiro H."/>
            <person name="Siaut M."/>
            <person name="Stanley M."/>
            <person name="Sussman M.R."/>
            <person name="Taylor A.R."/>
            <person name="Vardi A."/>
            <person name="von Dassow P."/>
            <person name="Vyverman W."/>
            <person name="Willis A."/>
            <person name="Wyrwicz L.S."/>
            <person name="Rokhsar D.S."/>
            <person name="Weissenbach J."/>
            <person name="Armbrust E.V."/>
            <person name="Green B.R."/>
            <person name="Van de Peer Y."/>
            <person name="Grigoriev I.V."/>
        </authorList>
    </citation>
    <scope>NUCLEOTIDE SEQUENCE [LARGE SCALE GENOMIC DNA]</scope>
    <source>
        <strain evidence="11 12">CCMP1335</strain>
    </source>
</reference>
<evidence type="ECO:0008006" key="13">
    <source>
        <dbReference type="Google" id="ProtNLM"/>
    </source>
</evidence>
<evidence type="ECO:0000256" key="1">
    <source>
        <dbReference type="ARBA" id="ARBA00004141"/>
    </source>
</evidence>
<accession>B8BUQ2</accession>
<feature type="transmembrane region" description="Helical" evidence="10">
    <location>
        <begin position="636"/>
        <end position="661"/>
    </location>
</feature>
<feature type="region of interest" description="Disordered" evidence="9">
    <location>
        <begin position="129"/>
        <end position="282"/>
    </location>
</feature>
<evidence type="ECO:0000256" key="2">
    <source>
        <dbReference type="ARBA" id="ARBA00022448"/>
    </source>
</evidence>
<evidence type="ECO:0000256" key="4">
    <source>
        <dbReference type="ARBA" id="ARBA00022842"/>
    </source>
</evidence>
<keyword evidence="6 10" id="KW-1133">Transmembrane helix</keyword>
<dbReference type="Gene3D" id="2.40.128.330">
    <property type="match status" value="1"/>
</dbReference>
<dbReference type="HOGENOM" id="CLU_440392_0_0_1"/>
<proteinExistence type="predicted"/>
<evidence type="ECO:0000256" key="5">
    <source>
        <dbReference type="ARBA" id="ARBA00022946"/>
    </source>
</evidence>
<sequence>MFARRHRSIHRPTPNIRGNNIRTVFGMRDIDEESSESSGAVYTSEINYAPSSGASPAYLSTGRSRGSTMRAFVTDGGRGGDPTILEERLHQIVVFELREDGTSEYSTMTLRALYNYVVSTITESCKEANQERLKQAQDEESRRKVGGGGSGGRHHNAVRFESDSTGEEGESSSPASTPHAPPSSMPSHFLPSLNSGSSPAATNAPTPLTSNTTANNSQDNHHDTPQHSAGMPPQLPSLTSGSSPATTAPTLLTSNTNTNNNQDEESPQQNNNNNGSTTPLYRHQRSNSLINNYNPSNIHRERLGGYLHPRDMRRLVTPFSSSNEPQLMVRRHVMLLNFDPLRAIVLRDRLLILVPDGADSILIELEKRVRGGIVEMENQVFGMMTDSETPPPEGEVDATGHSATDESHGSHGRVIEQLEGAMKKAKKKLHLKTAEGADSHDDTEHTSEHTFDETVEESRTNYHNQWDEIPIMDWSHMPYELLSVDAVLQTVTSMLMDDARKVNQRTNQAMGELRGDNRNSGLPGEHAQERLRLHKDEVNLMEGRVQGFVRAMNDLLDDDEDMTLMNLSRLLTHPERFLQPVSQEILHEESDEPELILEAYLQQALSIVNELDLLKAQIMTTQEQISMTLDSIRNKLLYINTLLSLASLCVATGSFIGSIFGMNLQNPWMDITDTSTWFLRVTWGTAAGMIAMWIILSWIFYRAANTTHTDWGKQKTM</sequence>
<gene>
    <name evidence="11" type="ORF">THAPSDRAFT_21332</name>
</gene>
<dbReference type="GeneID" id="7444693"/>
<evidence type="ECO:0000313" key="12">
    <source>
        <dbReference type="Proteomes" id="UP000001449"/>
    </source>
</evidence>
<evidence type="ECO:0000256" key="10">
    <source>
        <dbReference type="SAM" id="Phobius"/>
    </source>
</evidence>